<dbReference type="KEGG" id="mic:Mic7113_0121"/>
<dbReference type="Proteomes" id="UP000010471">
    <property type="component" value="Chromosome"/>
</dbReference>
<name>K9W8I3_9CYAN</name>
<gene>
    <name evidence="2" type="ORF">Mic7113_0121</name>
</gene>
<proteinExistence type="predicted"/>
<evidence type="ECO:0000313" key="2">
    <source>
        <dbReference type="EMBL" id="AFZ16059.1"/>
    </source>
</evidence>
<evidence type="ECO:0000256" key="1">
    <source>
        <dbReference type="SAM" id="MobiDB-lite"/>
    </source>
</evidence>
<sequence length="152" mass="17618">MLHLAQVQNNESAGGVELQLLARQNSEHTWAVINPESIALTNSKSLNEGLLVLVDLSENHEILSIQQAKDWVLDLVQKYLTIEVNPTFLQEEAERVEQWRQDLTLQSQDLTRRNLELEARREQLQTLEEELKQEKEKLEQRNKESDSSETDS</sequence>
<dbReference type="EMBL" id="CP003630">
    <property type="protein sequence ID" value="AFZ16059.1"/>
    <property type="molecule type" value="Genomic_DNA"/>
</dbReference>
<reference evidence="2 3" key="1">
    <citation type="submission" date="2012-06" db="EMBL/GenBank/DDBJ databases">
        <title>Finished chromosome of genome of Microcoleus sp. PCC 7113.</title>
        <authorList>
            <consortium name="US DOE Joint Genome Institute"/>
            <person name="Gugger M."/>
            <person name="Coursin T."/>
            <person name="Rippka R."/>
            <person name="Tandeau De Marsac N."/>
            <person name="Huntemann M."/>
            <person name="Wei C.-L."/>
            <person name="Han J."/>
            <person name="Detter J.C."/>
            <person name="Han C."/>
            <person name="Tapia R."/>
            <person name="Chen A."/>
            <person name="Kyrpides N."/>
            <person name="Mavromatis K."/>
            <person name="Markowitz V."/>
            <person name="Szeto E."/>
            <person name="Ivanova N."/>
            <person name="Pagani I."/>
            <person name="Pati A."/>
            <person name="Goodwin L."/>
            <person name="Nordberg H.P."/>
            <person name="Cantor M.N."/>
            <person name="Hua S.X."/>
            <person name="Woyke T."/>
            <person name="Kerfeld C.A."/>
        </authorList>
    </citation>
    <scope>NUCLEOTIDE SEQUENCE [LARGE SCALE GENOMIC DNA]</scope>
    <source>
        <strain evidence="2 3">PCC 7113</strain>
    </source>
</reference>
<feature type="region of interest" description="Disordered" evidence="1">
    <location>
        <begin position="132"/>
        <end position="152"/>
    </location>
</feature>
<accession>K9W8I3</accession>
<evidence type="ECO:0000313" key="3">
    <source>
        <dbReference type="Proteomes" id="UP000010471"/>
    </source>
</evidence>
<protein>
    <submittedName>
        <fullName evidence="2">Uncharacterized protein</fullName>
    </submittedName>
</protein>
<keyword evidence="3" id="KW-1185">Reference proteome</keyword>
<dbReference type="OrthoDB" id="560974at2"/>
<dbReference type="eggNOG" id="COG1196">
    <property type="taxonomic scope" value="Bacteria"/>
</dbReference>
<feature type="compositionally biased region" description="Basic and acidic residues" evidence="1">
    <location>
        <begin position="132"/>
        <end position="146"/>
    </location>
</feature>
<dbReference type="AlphaFoldDB" id="K9W8I3"/>
<dbReference type="STRING" id="1173027.Mic7113_0121"/>
<dbReference type="RefSeq" id="WP_015180223.1">
    <property type="nucleotide sequence ID" value="NC_019738.1"/>
</dbReference>
<dbReference type="HOGENOM" id="CLU_119980_0_0_3"/>
<organism evidence="2 3">
    <name type="scientific">Allocoleopsis franciscana PCC 7113</name>
    <dbReference type="NCBI Taxonomy" id="1173027"/>
    <lineage>
        <taxon>Bacteria</taxon>
        <taxon>Bacillati</taxon>
        <taxon>Cyanobacteriota</taxon>
        <taxon>Cyanophyceae</taxon>
        <taxon>Coleofasciculales</taxon>
        <taxon>Coleofasciculaceae</taxon>
        <taxon>Allocoleopsis</taxon>
        <taxon>Allocoleopsis franciscana</taxon>
    </lineage>
</organism>